<evidence type="ECO:0000256" key="3">
    <source>
        <dbReference type="ARBA" id="ARBA00023239"/>
    </source>
</evidence>
<organism evidence="6 7">
    <name type="scientific">Desemzia incerta</name>
    <dbReference type="NCBI Taxonomy" id="82801"/>
    <lineage>
        <taxon>Bacteria</taxon>
        <taxon>Bacillati</taxon>
        <taxon>Bacillota</taxon>
        <taxon>Bacilli</taxon>
        <taxon>Lactobacillales</taxon>
        <taxon>Carnobacteriaceae</taxon>
        <taxon>Desemzia</taxon>
    </lineage>
</organism>
<dbReference type="CDD" id="cd00002">
    <property type="entry name" value="YbaK_deacylase"/>
    <property type="match status" value="1"/>
</dbReference>
<dbReference type="SUPFAM" id="SSF55826">
    <property type="entry name" value="YbaK/ProRS associated domain"/>
    <property type="match status" value="1"/>
</dbReference>
<gene>
    <name evidence="6" type="ORF">SAMN04488506_0348</name>
</gene>
<keyword evidence="2 4" id="KW-0648">Protein biosynthesis</keyword>
<dbReference type="GO" id="GO:0016829">
    <property type="term" value="F:lyase activity"/>
    <property type="evidence" value="ECO:0007669"/>
    <property type="project" value="UniProtKB-KW"/>
</dbReference>
<feature type="domain" description="YbaK/aminoacyl-tRNA synthetase-associated" evidence="5">
    <location>
        <begin position="37"/>
        <end position="149"/>
    </location>
</feature>
<dbReference type="PANTHER" id="PTHR30411">
    <property type="entry name" value="CYTOPLASMIC PROTEIN"/>
    <property type="match status" value="1"/>
</dbReference>
<dbReference type="Pfam" id="PF04073">
    <property type="entry name" value="tRNA_edit"/>
    <property type="match status" value="1"/>
</dbReference>
<evidence type="ECO:0000259" key="5">
    <source>
        <dbReference type="Pfam" id="PF04073"/>
    </source>
</evidence>
<evidence type="ECO:0000256" key="2">
    <source>
        <dbReference type="ARBA" id="ARBA00022917"/>
    </source>
</evidence>
<dbReference type="Proteomes" id="UP000199136">
    <property type="component" value="Unassembled WGS sequence"/>
</dbReference>
<name>A0A1I5V466_9LACT</name>
<dbReference type="STRING" id="82801.SAMN04488506_0348"/>
<dbReference type="EC" id="4.2.-.-" evidence="4"/>
<evidence type="ECO:0000256" key="1">
    <source>
        <dbReference type="ARBA" id="ARBA00009798"/>
    </source>
</evidence>
<dbReference type="InterPro" id="IPR004369">
    <property type="entry name" value="Prolyl-tRNA_editing_YbaK/EbsC"/>
</dbReference>
<dbReference type="EMBL" id="FOXW01000001">
    <property type="protein sequence ID" value="SFQ02288.1"/>
    <property type="molecule type" value="Genomic_DNA"/>
</dbReference>
<evidence type="ECO:0000313" key="6">
    <source>
        <dbReference type="EMBL" id="SFQ02288.1"/>
    </source>
</evidence>
<dbReference type="PIRSF" id="PIRSF006181">
    <property type="entry name" value="EbsC_YbaK"/>
    <property type="match status" value="1"/>
</dbReference>
<dbReference type="GO" id="GO:0002161">
    <property type="term" value="F:aminoacyl-tRNA deacylase activity"/>
    <property type="evidence" value="ECO:0007669"/>
    <property type="project" value="InterPro"/>
</dbReference>
<dbReference type="Gene3D" id="3.90.960.10">
    <property type="entry name" value="YbaK/aminoacyl-tRNA synthetase-associated domain"/>
    <property type="match status" value="1"/>
</dbReference>
<dbReference type="AlphaFoldDB" id="A0A1I5V466"/>
<evidence type="ECO:0000313" key="7">
    <source>
        <dbReference type="Proteomes" id="UP000199136"/>
    </source>
</evidence>
<dbReference type="InterPro" id="IPR036754">
    <property type="entry name" value="YbaK/aa-tRNA-synt-asso_dom_sf"/>
</dbReference>
<dbReference type="PANTHER" id="PTHR30411:SF0">
    <property type="entry name" value="CYS-TRNA(PRO)_CYS-TRNA(CYS) DEACYLASE YBAK"/>
    <property type="match status" value="1"/>
</dbReference>
<comment type="similarity">
    <text evidence="1 4">Belongs to the prolyl-tRNA editing family. YbaK/EbsC subfamily.</text>
</comment>
<accession>A0A1I5V466</accession>
<dbReference type="NCBIfam" id="TIGR00011">
    <property type="entry name" value="YbaK_EbsC"/>
    <property type="match status" value="1"/>
</dbReference>
<dbReference type="OrthoDB" id="9809296at2"/>
<dbReference type="InterPro" id="IPR007214">
    <property type="entry name" value="YbaK/aa-tRNA-synth-assoc-dom"/>
</dbReference>
<keyword evidence="3 4" id="KW-0456">Lyase</keyword>
<dbReference type="GO" id="GO:0006412">
    <property type="term" value="P:translation"/>
    <property type="evidence" value="ECO:0007669"/>
    <property type="project" value="UniProtKB-KW"/>
</dbReference>
<reference evidence="6 7" key="1">
    <citation type="submission" date="2016-10" db="EMBL/GenBank/DDBJ databases">
        <authorList>
            <person name="de Groot N.N."/>
        </authorList>
    </citation>
    <scope>NUCLEOTIDE SEQUENCE [LARGE SCALE GENOMIC DNA]</scope>
    <source>
        <strain evidence="6 7">DSM 20581</strain>
    </source>
</reference>
<sequence length="168" mass="18391">MAKKTKVQKTNAIRLLEKNNLSFAVHTFPWSEDHLGAKEAMEKLTVPKEHIFKTLVTTGDKTGIVIAVIPGEGELDLKALAKVSGNKHIELLPITELFAATGYVRGGCSPIGMKKEYPTYFSNTAEKMDSIIVSAGKRGMQVELSPLDLKLVTHGEFAEIESKKKSHG</sequence>
<keyword evidence="7" id="KW-1185">Reference proteome</keyword>
<evidence type="ECO:0000256" key="4">
    <source>
        <dbReference type="PIRNR" id="PIRNR006181"/>
    </source>
</evidence>
<dbReference type="RefSeq" id="WP_092479419.1">
    <property type="nucleotide sequence ID" value="NZ_FOXW01000001.1"/>
</dbReference>
<proteinExistence type="inferred from homology"/>
<protein>
    <recommendedName>
        <fullName evidence="4">Cys-tRNA(Pro)/Cys-tRNA(Cys) deacylase</fullName>
        <ecNumber evidence="4">4.2.-.-</ecNumber>
    </recommendedName>
</protein>